<dbReference type="AlphaFoldDB" id="A0A175JXH0"/>
<dbReference type="VEuPathDB" id="AmoebaDB:EHI5A_153700"/>
<reference evidence="2 3" key="1">
    <citation type="submission" date="2016-05" db="EMBL/GenBank/DDBJ databases">
        <title>First whole genome sequencing of Entamoeba histolytica HM1:IMSS-clone-6.</title>
        <authorList>
            <person name="Mukherjee Avik.K."/>
            <person name="Izumyama S."/>
            <person name="Nakada-Tsukui K."/>
            <person name="Nozaki T."/>
        </authorList>
    </citation>
    <scope>NUCLEOTIDE SEQUENCE [LARGE SCALE GENOMIC DNA]</scope>
    <source>
        <strain evidence="2 3">HM1:IMSS clone 6</strain>
    </source>
</reference>
<gene>
    <name evidence="2" type="ORF">CL6EHI_113960</name>
</gene>
<dbReference type="VEuPathDB" id="AmoebaDB:EHI_113960"/>
<feature type="coiled-coil region" evidence="1">
    <location>
        <begin position="180"/>
        <end position="211"/>
    </location>
</feature>
<evidence type="ECO:0000313" key="2">
    <source>
        <dbReference type="EMBL" id="GAT98063.1"/>
    </source>
</evidence>
<name>A0A175JXH0_ENTHI</name>
<organism evidence="2 3">
    <name type="scientific">Entamoeba histolytica</name>
    <dbReference type="NCBI Taxonomy" id="5759"/>
    <lineage>
        <taxon>Eukaryota</taxon>
        <taxon>Amoebozoa</taxon>
        <taxon>Evosea</taxon>
        <taxon>Archamoebae</taxon>
        <taxon>Mastigamoebida</taxon>
        <taxon>Entamoebidae</taxon>
        <taxon>Entamoeba</taxon>
    </lineage>
</organism>
<dbReference type="VEuPathDB" id="AmoebaDB:EHI8A_112540"/>
<dbReference type="VEuPathDB" id="AmoebaDB:EHI7A_107420"/>
<feature type="coiled-coil region" evidence="1">
    <location>
        <begin position="23"/>
        <end position="60"/>
    </location>
</feature>
<keyword evidence="1" id="KW-0175">Coiled coil</keyword>
<sequence length="307" mass="35877">MKGTDMHRDEFTSMSIGDLVGSKRVYEERINTINKENEALKAQIENEKQKRLKADSLKEEQIKENHILKQIIQEKEVAISSMEGSIKVATGEKNALKKQLDVKNGMLKEKLDEASQLKLRMIKLEKKNDKIIQMLDQKMDSILNKTDESLKTIEIIQRKDISKEVLDCFEESKEEMVNSFEKNSGEIEEMKERINEMKEEQSQERQQQKALLEIHKVIIEQMKEERLSLINGIKGALGIEKECNMNDIIEEVMKLKQKKIITDLENRELKRDIERMGKEIETLNEKQKDYAEVICLAEGILKRELKK</sequence>
<dbReference type="Proteomes" id="UP000078387">
    <property type="component" value="Unassembled WGS sequence"/>
</dbReference>
<proteinExistence type="predicted"/>
<dbReference type="EMBL" id="BDEQ01000001">
    <property type="protein sequence ID" value="GAT98063.1"/>
    <property type="molecule type" value="Genomic_DNA"/>
</dbReference>
<dbReference type="VEuPathDB" id="AmoebaDB:KM1_086040"/>
<comment type="caution">
    <text evidence="2">The sequence shown here is derived from an EMBL/GenBank/DDBJ whole genome shotgun (WGS) entry which is preliminary data.</text>
</comment>
<evidence type="ECO:0000256" key="1">
    <source>
        <dbReference type="SAM" id="Coils"/>
    </source>
</evidence>
<dbReference type="eggNOG" id="ENOG502R99V">
    <property type="taxonomic scope" value="Eukaryota"/>
</dbReference>
<feature type="coiled-coil region" evidence="1">
    <location>
        <begin position="266"/>
        <end position="293"/>
    </location>
</feature>
<accession>A0A175JXH0</accession>
<evidence type="ECO:0000313" key="3">
    <source>
        <dbReference type="Proteomes" id="UP000078387"/>
    </source>
</evidence>
<protein>
    <submittedName>
        <fullName evidence="2">Uncharacterized protein</fullName>
    </submittedName>
</protein>